<evidence type="ECO:0000313" key="6">
    <source>
        <dbReference type="EMBL" id="OYX33736.1"/>
    </source>
</evidence>
<evidence type="ECO:0000256" key="1">
    <source>
        <dbReference type="ARBA" id="ARBA00012528"/>
    </source>
</evidence>
<dbReference type="CDD" id="cd01949">
    <property type="entry name" value="GGDEF"/>
    <property type="match status" value="1"/>
</dbReference>
<dbReference type="CDD" id="cd17538">
    <property type="entry name" value="REC_D1_PleD-like"/>
    <property type="match status" value="1"/>
</dbReference>
<feature type="domain" description="Response regulatory" evidence="4">
    <location>
        <begin position="155"/>
        <end position="269"/>
    </location>
</feature>
<dbReference type="InterPro" id="IPR001789">
    <property type="entry name" value="Sig_transdc_resp-reg_receiver"/>
</dbReference>
<dbReference type="InterPro" id="IPR043128">
    <property type="entry name" value="Rev_trsase/Diguanyl_cyclase"/>
</dbReference>
<dbReference type="NCBIfam" id="NF007135">
    <property type="entry name" value="PRK09581.1"/>
    <property type="match status" value="1"/>
</dbReference>
<comment type="catalytic activity">
    <reaction evidence="2">
        <text>2 GTP = 3',3'-c-di-GMP + 2 diphosphate</text>
        <dbReference type="Rhea" id="RHEA:24898"/>
        <dbReference type="ChEBI" id="CHEBI:33019"/>
        <dbReference type="ChEBI" id="CHEBI:37565"/>
        <dbReference type="ChEBI" id="CHEBI:58805"/>
        <dbReference type="EC" id="2.7.7.65"/>
    </reaction>
</comment>
<dbReference type="NCBIfam" id="TIGR00254">
    <property type="entry name" value="GGDEF"/>
    <property type="match status" value="1"/>
</dbReference>
<dbReference type="FunFam" id="3.40.50.2300:FF:000574">
    <property type="entry name" value="Response regulator PleD"/>
    <property type="match status" value="1"/>
</dbReference>
<evidence type="ECO:0000256" key="3">
    <source>
        <dbReference type="PROSITE-ProRule" id="PRU00169"/>
    </source>
</evidence>
<dbReference type="EC" id="2.7.7.65" evidence="1"/>
<dbReference type="Gene3D" id="3.30.70.270">
    <property type="match status" value="1"/>
</dbReference>
<dbReference type="EMBL" id="NCEB01000014">
    <property type="protein sequence ID" value="OYX33736.1"/>
    <property type="molecule type" value="Genomic_DNA"/>
</dbReference>
<dbReference type="SUPFAM" id="SSF55073">
    <property type="entry name" value="Nucleotide cyclase"/>
    <property type="match status" value="1"/>
</dbReference>
<keyword evidence="3" id="KW-0597">Phosphoprotein</keyword>
<name>A0A258FN11_9CAUL</name>
<dbReference type="InterPro" id="IPR011006">
    <property type="entry name" value="CheY-like_superfamily"/>
</dbReference>
<dbReference type="Pfam" id="PF00990">
    <property type="entry name" value="GGDEF"/>
    <property type="match status" value="1"/>
</dbReference>
<dbReference type="PROSITE" id="PS50110">
    <property type="entry name" value="RESPONSE_REGULATORY"/>
    <property type="match status" value="2"/>
</dbReference>
<dbReference type="GO" id="GO:1902201">
    <property type="term" value="P:negative regulation of bacterial-type flagellum-dependent cell motility"/>
    <property type="evidence" value="ECO:0007669"/>
    <property type="project" value="TreeGrafter"/>
</dbReference>
<evidence type="ECO:0000256" key="2">
    <source>
        <dbReference type="ARBA" id="ARBA00034247"/>
    </source>
</evidence>
<dbReference type="SMART" id="SM00448">
    <property type="entry name" value="REC"/>
    <property type="match status" value="2"/>
</dbReference>
<dbReference type="FunFam" id="3.30.70.270:FF:000001">
    <property type="entry name" value="Diguanylate cyclase domain protein"/>
    <property type="match status" value="1"/>
</dbReference>
<dbReference type="InterPro" id="IPR029787">
    <property type="entry name" value="Nucleotide_cyclase"/>
</dbReference>
<evidence type="ECO:0000259" key="5">
    <source>
        <dbReference type="PROSITE" id="PS50887"/>
    </source>
</evidence>
<evidence type="ECO:0000259" key="4">
    <source>
        <dbReference type="PROSITE" id="PS50110"/>
    </source>
</evidence>
<comment type="caution">
    <text evidence="6">The sequence shown here is derived from an EMBL/GenBank/DDBJ whole genome shotgun (WGS) entry which is preliminary data.</text>
</comment>
<dbReference type="InterPro" id="IPR000160">
    <property type="entry name" value="GGDEF_dom"/>
</dbReference>
<dbReference type="InterPro" id="IPR050469">
    <property type="entry name" value="Diguanylate_Cyclase"/>
</dbReference>
<dbReference type="GO" id="GO:0052621">
    <property type="term" value="F:diguanylate cyclase activity"/>
    <property type="evidence" value="ECO:0007669"/>
    <property type="project" value="UniProtKB-EC"/>
</dbReference>
<evidence type="ECO:0000313" key="7">
    <source>
        <dbReference type="Proteomes" id="UP000215595"/>
    </source>
</evidence>
<dbReference type="Gene3D" id="3.40.50.2300">
    <property type="match status" value="1"/>
</dbReference>
<proteinExistence type="predicted"/>
<dbReference type="Pfam" id="PF00072">
    <property type="entry name" value="Response_reg"/>
    <property type="match status" value="2"/>
</dbReference>
<dbReference type="SUPFAM" id="SSF52172">
    <property type="entry name" value="CheY-like"/>
    <property type="match status" value="2"/>
</dbReference>
<dbReference type="GO" id="GO:0005886">
    <property type="term" value="C:plasma membrane"/>
    <property type="evidence" value="ECO:0007669"/>
    <property type="project" value="TreeGrafter"/>
</dbReference>
<feature type="modified residue" description="4-aspartylphosphate" evidence="3">
    <location>
        <position position="53"/>
    </location>
</feature>
<comment type="caution">
    <text evidence="3">Lacks conserved residue(s) required for the propagation of feature annotation.</text>
</comment>
<dbReference type="PANTHER" id="PTHR45138">
    <property type="entry name" value="REGULATORY COMPONENTS OF SENSORY TRANSDUCTION SYSTEM"/>
    <property type="match status" value="1"/>
</dbReference>
<reference evidence="6 7" key="1">
    <citation type="submission" date="2017-03" db="EMBL/GenBank/DDBJ databases">
        <title>Lifting the veil on microbial sulfur biogeochemistry in mining wastewaters.</title>
        <authorList>
            <person name="Kantor R.S."/>
            <person name="Colenbrander Nelson T."/>
            <person name="Marshall S."/>
            <person name="Bennett D."/>
            <person name="Apte S."/>
            <person name="Camacho D."/>
            <person name="Thomas B.C."/>
            <person name="Warren L.A."/>
            <person name="Banfield J.F."/>
        </authorList>
    </citation>
    <scope>NUCLEOTIDE SEQUENCE [LARGE SCALE GENOMIC DNA]</scope>
    <source>
        <strain evidence="6">32-69-9</strain>
    </source>
</reference>
<organism evidence="6 7">
    <name type="scientific">Brevundimonas subvibrioides</name>
    <dbReference type="NCBI Taxonomy" id="74313"/>
    <lineage>
        <taxon>Bacteria</taxon>
        <taxon>Pseudomonadati</taxon>
        <taxon>Pseudomonadota</taxon>
        <taxon>Alphaproteobacteria</taxon>
        <taxon>Caulobacterales</taxon>
        <taxon>Caulobacteraceae</taxon>
        <taxon>Brevundimonas</taxon>
    </lineage>
</organism>
<feature type="domain" description="Response regulatory" evidence="4">
    <location>
        <begin position="4"/>
        <end position="120"/>
    </location>
</feature>
<dbReference type="GO" id="GO:0000160">
    <property type="term" value="P:phosphorelay signal transduction system"/>
    <property type="evidence" value="ECO:0007669"/>
    <property type="project" value="InterPro"/>
</dbReference>
<dbReference type="SMART" id="SM00267">
    <property type="entry name" value="GGDEF"/>
    <property type="match status" value="1"/>
</dbReference>
<dbReference type="Proteomes" id="UP000215595">
    <property type="component" value="Unassembled WGS sequence"/>
</dbReference>
<gene>
    <name evidence="6" type="ORF">B7Z01_08260</name>
</gene>
<feature type="domain" description="GGDEF" evidence="5">
    <location>
        <begin position="319"/>
        <end position="454"/>
    </location>
</feature>
<dbReference type="PROSITE" id="PS50887">
    <property type="entry name" value="GGDEF"/>
    <property type="match status" value="1"/>
</dbReference>
<dbReference type="PANTHER" id="PTHR45138:SF9">
    <property type="entry name" value="DIGUANYLATE CYCLASE DGCM-RELATED"/>
    <property type="match status" value="1"/>
</dbReference>
<accession>A0A258FN11</accession>
<dbReference type="AlphaFoldDB" id="A0A258FN11"/>
<protein>
    <recommendedName>
        <fullName evidence="1">diguanylate cyclase</fullName>
        <ecNumber evidence="1">2.7.7.65</ecNumber>
    </recommendedName>
</protein>
<dbReference type="GO" id="GO:0043709">
    <property type="term" value="P:cell adhesion involved in single-species biofilm formation"/>
    <property type="evidence" value="ECO:0007669"/>
    <property type="project" value="TreeGrafter"/>
</dbReference>
<sequence length="454" mass="49571">MTARILVVDDVEANVRLLEAKLTIEYYDVLTCSDGATAVRLAADEKPDIILLDVMMPGMDGFETCRRIKADPASSHIPIVLVTALDGREDRIKGLEAGADDFVTKPIDDVVLFARVRSLTRLKMIMDELREREDASRRLGVATDGAGRLRGSGGRVLVVDDNDRQAARIAEELIREHRPAIETDAAAGLAASKTPIDLMIVNVAAAEFDGLRLIAQVRSAETTRHLPILAVVDPADRPRLVKALELGVNDILTKPVDPEELAARARTQVRRKRYTDFLREKLDYSLEMAVTDALTGLHNRRYMAGQLQAFVSRAGLGGEPVSVLVMDIDHFKAVNDGFGHDAGDEVLREFAVRLATNVRAVDLPCRLGGEEFVVVMPGTDMEDARRIAERIRRDVGSTPFRVMGGREHLTVTISIGVAACSGPGDTPEALLKRADEGVYEAKAAGRDRVIARVA</sequence>